<keyword evidence="6 8" id="KW-1133">Transmembrane helix</keyword>
<gene>
    <name evidence="10" type="ORF">AERYTH_05555</name>
</gene>
<feature type="domain" description="ABC transmembrane type-1" evidence="9">
    <location>
        <begin position="16"/>
        <end position="204"/>
    </location>
</feature>
<feature type="transmembrane region" description="Helical" evidence="8">
    <location>
        <begin position="20"/>
        <end position="42"/>
    </location>
</feature>
<dbReference type="Pfam" id="PF00528">
    <property type="entry name" value="BPD_transp_1"/>
    <property type="match status" value="1"/>
</dbReference>
<dbReference type="PANTHER" id="PTHR30614">
    <property type="entry name" value="MEMBRANE COMPONENT OF AMINO ACID ABC TRANSPORTER"/>
    <property type="match status" value="1"/>
</dbReference>
<evidence type="ECO:0000259" key="9">
    <source>
        <dbReference type="PROSITE" id="PS50928"/>
    </source>
</evidence>
<dbReference type="STRING" id="2041.AERYTH_05555"/>
<evidence type="ECO:0000256" key="1">
    <source>
        <dbReference type="ARBA" id="ARBA00004651"/>
    </source>
</evidence>
<evidence type="ECO:0000313" key="11">
    <source>
        <dbReference type="Proteomes" id="UP000067689"/>
    </source>
</evidence>
<dbReference type="PANTHER" id="PTHR30614:SF0">
    <property type="entry name" value="L-CYSTINE TRANSPORT SYSTEM PERMEASE PROTEIN TCYL"/>
    <property type="match status" value="1"/>
</dbReference>
<dbReference type="InterPro" id="IPR010065">
    <property type="entry name" value="AA_ABC_transptr_permease_3TM"/>
</dbReference>
<comment type="subcellular location">
    <subcellularLocation>
        <location evidence="1 8">Cell membrane</location>
        <topology evidence="1 8">Multi-pass membrane protein</topology>
    </subcellularLocation>
</comment>
<sequence length="217" mass="23184">MTSVREAAWPAFVALVKITIPLTAISFAIGLAAAVLIALARASSSRWLAWPARFFISAVRGTPLLLQLFVVFYGLPQLGLDLPSFPAAVLALSVNVAGYGAETVRGALLAVPRGQHEAAATIGMSGRLALRRVVLPQAARIAVPPLSNTLISLVKDTSLVSVVLLTDVTRVLNQQASASFDYLPLYLLGGLYYWIVCTVLSVAQGRLETRLNRYVTP</sequence>
<dbReference type="NCBIfam" id="TIGR01726">
    <property type="entry name" value="HEQRo_perm_3TM"/>
    <property type="match status" value="1"/>
</dbReference>
<dbReference type="GO" id="GO:0015184">
    <property type="term" value="F:L-cystine transmembrane transporter activity"/>
    <property type="evidence" value="ECO:0007669"/>
    <property type="project" value="TreeGrafter"/>
</dbReference>
<reference evidence="10 11" key="1">
    <citation type="journal article" date="1991" name="Int. J. Syst. Bacteriol.">
        <title>Description of the erythromycin-producing bacterium Arthrobacter sp. strain NRRL B-3381 as Aeromicrobium erythreum gen. nov., sp. nov.</title>
        <authorList>
            <person name="Miller E.S."/>
            <person name="Woese C.R."/>
            <person name="Brenner S."/>
        </authorList>
    </citation>
    <scope>NUCLEOTIDE SEQUENCE [LARGE SCALE GENOMIC DNA]</scope>
    <source>
        <strain evidence="10 11">AR18</strain>
    </source>
</reference>
<dbReference type="InterPro" id="IPR035906">
    <property type="entry name" value="MetI-like_sf"/>
</dbReference>
<keyword evidence="2 8" id="KW-0813">Transport</keyword>
<dbReference type="GO" id="GO:0043190">
    <property type="term" value="C:ATP-binding cassette (ABC) transporter complex"/>
    <property type="evidence" value="ECO:0007669"/>
    <property type="project" value="InterPro"/>
</dbReference>
<keyword evidence="11" id="KW-1185">Reference proteome</keyword>
<keyword evidence="4 8" id="KW-0812">Transmembrane</keyword>
<dbReference type="EMBL" id="CP011502">
    <property type="protein sequence ID" value="ALX04202.1"/>
    <property type="molecule type" value="Genomic_DNA"/>
</dbReference>
<evidence type="ECO:0000256" key="7">
    <source>
        <dbReference type="ARBA" id="ARBA00023136"/>
    </source>
</evidence>
<evidence type="ECO:0000256" key="3">
    <source>
        <dbReference type="ARBA" id="ARBA00022475"/>
    </source>
</evidence>
<name>A0A0U3T084_9ACTN</name>
<dbReference type="InterPro" id="IPR043429">
    <property type="entry name" value="ArtM/GltK/GlnP/TcyL/YhdX-like"/>
</dbReference>
<keyword evidence="5" id="KW-0029">Amino-acid transport</keyword>
<keyword evidence="7 8" id="KW-0472">Membrane</keyword>
<proteinExistence type="inferred from homology"/>
<protein>
    <recommendedName>
        <fullName evidence="9">ABC transmembrane type-1 domain-containing protein</fullName>
    </recommendedName>
</protein>
<dbReference type="InterPro" id="IPR000515">
    <property type="entry name" value="MetI-like"/>
</dbReference>
<dbReference type="PATRIC" id="fig|2041.4.peg.1155"/>
<dbReference type="CDD" id="cd06261">
    <property type="entry name" value="TM_PBP2"/>
    <property type="match status" value="1"/>
</dbReference>
<dbReference type="Proteomes" id="UP000067689">
    <property type="component" value="Chromosome"/>
</dbReference>
<feature type="transmembrane region" description="Helical" evidence="8">
    <location>
        <begin position="183"/>
        <end position="203"/>
    </location>
</feature>
<accession>A0A0U3T084</accession>
<dbReference type="KEGG" id="aer:AERYTH_05555"/>
<evidence type="ECO:0000256" key="6">
    <source>
        <dbReference type="ARBA" id="ARBA00022989"/>
    </source>
</evidence>
<dbReference type="PROSITE" id="PS50928">
    <property type="entry name" value="ABC_TM1"/>
    <property type="match status" value="1"/>
</dbReference>
<evidence type="ECO:0000256" key="2">
    <source>
        <dbReference type="ARBA" id="ARBA00022448"/>
    </source>
</evidence>
<evidence type="ECO:0000256" key="5">
    <source>
        <dbReference type="ARBA" id="ARBA00022970"/>
    </source>
</evidence>
<dbReference type="SUPFAM" id="SSF161098">
    <property type="entry name" value="MetI-like"/>
    <property type="match status" value="1"/>
</dbReference>
<evidence type="ECO:0000313" key="10">
    <source>
        <dbReference type="EMBL" id="ALX04202.1"/>
    </source>
</evidence>
<evidence type="ECO:0000256" key="4">
    <source>
        <dbReference type="ARBA" id="ARBA00022692"/>
    </source>
</evidence>
<keyword evidence="3" id="KW-1003">Cell membrane</keyword>
<dbReference type="AlphaFoldDB" id="A0A0U3T084"/>
<organism evidence="10 11">
    <name type="scientific">Aeromicrobium erythreum</name>
    <dbReference type="NCBI Taxonomy" id="2041"/>
    <lineage>
        <taxon>Bacteria</taxon>
        <taxon>Bacillati</taxon>
        <taxon>Actinomycetota</taxon>
        <taxon>Actinomycetes</taxon>
        <taxon>Propionibacteriales</taxon>
        <taxon>Nocardioidaceae</taxon>
        <taxon>Aeromicrobium</taxon>
    </lineage>
</organism>
<feature type="transmembrane region" description="Helical" evidence="8">
    <location>
        <begin position="54"/>
        <end position="75"/>
    </location>
</feature>
<evidence type="ECO:0000256" key="8">
    <source>
        <dbReference type="RuleBase" id="RU363032"/>
    </source>
</evidence>
<dbReference type="Gene3D" id="1.10.3720.10">
    <property type="entry name" value="MetI-like"/>
    <property type="match status" value="1"/>
</dbReference>
<comment type="similarity">
    <text evidence="8">Belongs to the binding-protein-dependent transport system permease family.</text>
</comment>